<dbReference type="InterPro" id="IPR006941">
    <property type="entry name" value="RNase_CAF1"/>
</dbReference>
<comment type="catalytic activity">
    <reaction evidence="1">
        <text>Exonucleolytic cleavage of poly(A) to 5'-AMP.</text>
        <dbReference type="EC" id="3.1.13.4"/>
    </reaction>
</comment>
<dbReference type="FunFam" id="3.30.420.10:FF:000048">
    <property type="entry name" value="CCR4-associated factor 1, putative"/>
    <property type="match status" value="1"/>
</dbReference>
<dbReference type="InterPro" id="IPR039637">
    <property type="entry name" value="CNOT7/CNOT8/Pop2"/>
</dbReference>
<dbReference type="GO" id="GO:0030014">
    <property type="term" value="C:CCR4-NOT complex"/>
    <property type="evidence" value="ECO:0007669"/>
    <property type="project" value="InterPro"/>
</dbReference>
<keyword evidence="17" id="KW-1185">Reference proteome</keyword>
<dbReference type="GO" id="GO:0003723">
    <property type="term" value="F:RNA binding"/>
    <property type="evidence" value="ECO:0007669"/>
    <property type="project" value="UniProtKB-KW"/>
</dbReference>
<keyword evidence="7" id="KW-0540">Nuclease</keyword>
<name>A0A9W8DU10_9FUNG</name>
<evidence type="ECO:0000256" key="13">
    <source>
        <dbReference type="ARBA" id="ARBA00023163"/>
    </source>
</evidence>
<dbReference type="Gene3D" id="3.30.420.10">
    <property type="entry name" value="Ribonuclease H-like superfamily/Ribonuclease H"/>
    <property type="match status" value="1"/>
</dbReference>
<evidence type="ECO:0000256" key="2">
    <source>
        <dbReference type="ARBA" id="ARBA00004123"/>
    </source>
</evidence>
<dbReference type="EMBL" id="JANBPU010000040">
    <property type="protein sequence ID" value="KAJ1918676.1"/>
    <property type="molecule type" value="Genomic_DNA"/>
</dbReference>
<evidence type="ECO:0000256" key="15">
    <source>
        <dbReference type="SAM" id="MobiDB-lite"/>
    </source>
</evidence>
<dbReference type="PANTHER" id="PTHR10797">
    <property type="entry name" value="CCR4-NOT TRANSCRIPTION COMPLEX SUBUNIT"/>
    <property type="match status" value="1"/>
</dbReference>
<organism evidence="16 17">
    <name type="scientific">Mycoemilia scoparia</name>
    <dbReference type="NCBI Taxonomy" id="417184"/>
    <lineage>
        <taxon>Eukaryota</taxon>
        <taxon>Fungi</taxon>
        <taxon>Fungi incertae sedis</taxon>
        <taxon>Zoopagomycota</taxon>
        <taxon>Kickxellomycotina</taxon>
        <taxon>Kickxellomycetes</taxon>
        <taxon>Kickxellales</taxon>
        <taxon>Kickxellaceae</taxon>
        <taxon>Mycoemilia</taxon>
    </lineage>
</organism>
<evidence type="ECO:0000313" key="17">
    <source>
        <dbReference type="Proteomes" id="UP001150538"/>
    </source>
</evidence>
<dbReference type="EC" id="3.1.13.4" evidence="5"/>
<proteinExistence type="inferred from homology"/>
<keyword evidence="8" id="KW-0479">Metal-binding</keyword>
<keyword evidence="11" id="KW-0694">RNA-binding</keyword>
<reference evidence="16" key="1">
    <citation type="submission" date="2022-07" db="EMBL/GenBank/DDBJ databases">
        <title>Phylogenomic reconstructions and comparative analyses of Kickxellomycotina fungi.</title>
        <authorList>
            <person name="Reynolds N.K."/>
            <person name="Stajich J.E."/>
            <person name="Barry K."/>
            <person name="Grigoriev I.V."/>
            <person name="Crous P."/>
            <person name="Smith M.E."/>
        </authorList>
    </citation>
    <scope>NUCLEOTIDE SEQUENCE</scope>
    <source>
        <strain evidence="16">NBRC 100468</strain>
    </source>
</reference>
<evidence type="ECO:0000256" key="11">
    <source>
        <dbReference type="ARBA" id="ARBA00022884"/>
    </source>
</evidence>
<keyword evidence="6" id="KW-0963">Cytoplasm</keyword>
<evidence type="ECO:0000256" key="9">
    <source>
        <dbReference type="ARBA" id="ARBA00022801"/>
    </source>
</evidence>
<comment type="subcellular location">
    <subcellularLocation>
        <location evidence="3">Cytoplasm</location>
    </subcellularLocation>
    <subcellularLocation>
        <location evidence="2">Nucleus</location>
    </subcellularLocation>
</comment>
<evidence type="ECO:0000256" key="14">
    <source>
        <dbReference type="ARBA" id="ARBA00023242"/>
    </source>
</evidence>
<dbReference type="AlphaFoldDB" id="A0A9W8DU10"/>
<protein>
    <recommendedName>
        <fullName evidence="5">poly(A)-specific ribonuclease</fullName>
        <ecNumber evidence="5">3.1.13.4</ecNumber>
    </recommendedName>
</protein>
<keyword evidence="10" id="KW-0269">Exonuclease</keyword>
<evidence type="ECO:0000313" key="16">
    <source>
        <dbReference type="EMBL" id="KAJ1918676.1"/>
    </source>
</evidence>
<dbReference type="Proteomes" id="UP001150538">
    <property type="component" value="Unassembled WGS sequence"/>
</dbReference>
<dbReference type="SUPFAM" id="SSF53098">
    <property type="entry name" value="Ribonuclease H-like"/>
    <property type="match status" value="1"/>
</dbReference>
<evidence type="ECO:0000256" key="8">
    <source>
        <dbReference type="ARBA" id="ARBA00022723"/>
    </source>
</evidence>
<evidence type="ECO:0000256" key="6">
    <source>
        <dbReference type="ARBA" id="ARBA00022490"/>
    </source>
</evidence>
<dbReference type="GO" id="GO:0005634">
    <property type="term" value="C:nucleus"/>
    <property type="evidence" value="ECO:0007669"/>
    <property type="project" value="UniProtKB-SubCell"/>
</dbReference>
<sequence length="294" mass="33225">MVNTSNQLIREVWAKNLEEEFENIRNLLPKYPYISMDTEFPGVVARPIGNFSSTSDYHYQLLRCNVDLLKIIQLGITLSDAEGNLPSDGVPSTWQFNFKFRLDKDMYARDSIELLEKAGIDFSKNEKYGIDLEDFGEILTDSGLVLMPEIKWLSFHSGYDFGYLLKMLTCEPLPPNEEKFYELLHTFFPCVYDIKFIIRGLKTLKGGLQDVADELQCQRIGTQHQAGSDSLLTASAFFKLREKYLDNKIDDSTYKGYLFGLRAKSPSSAPGTASNTNNNSAVASNQTKVNLTAA</sequence>
<dbReference type="GO" id="GO:0004535">
    <property type="term" value="F:poly(A)-specific ribonuclease activity"/>
    <property type="evidence" value="ECO:0007669"/>
    <property type="project" value="UniProtKB-EC"/>
</dbReference>
<feature type="region of interest" description="Disordered" evidence="15">
    <location>
        <begin position="268"/>
        <end position="294"/>
    </location>
</feature>
<comment type="similarity">
    <text evidence="4">Belongs to the CAF1 family.</text>
</comment>
<evidence type="ECO:0000256" key="10">
    <source>
        <dbReference type="ARBA" id="ARBA00022839"/>
    </source>
</evidence>
<keyword evidence="13" id="KW-0804">Transcription</keyword>
<keyword evidence="14" id="KW-0539">Nucleus</keyword>
<dbReference type="InterPro" id="IPR012337">
    <property type="entry name" value="RNaseH-like_sf"/>
</dbReference>
<accession>A0A9W8DU10</accession>
<comment type="caution">
    <text evidence="16">The sequence shown here is derived from an EMBL/GenBank/DDBJ whole genome shotgun (WGS) entry which is preliminary data.</text>
</comment>
<evidence type="ECO:0000256" key="4">
    <source>
        <dbReference type="ARBA" id="ARBA00008372"/>
    </source>
</evidence>
<feature type="compositionally biased region" description="Low complexity" evidence="15">
    <location>
        <begin position="268"/>
        <end position="285"/>
    </location>
</feature>
<keyword evidence="9" id="KW-0378">Hydrolase</keyword>
<dbReference type="OrthoDB" id="1164111at2759"/>
<dbReference type="InterPro" id="IPR036397">
    <property type="entry name" value="RNaseH_sf"/>
</dbReference>
<evidence type="ECO:0000256" key="5">
    <source>
        <dbReference type="ARBA" id="ARBA00012161"/>
    </source>
</evidence>
<evidence type="ECO:0000256" key="3">
    <source>
        <dbReference type="ARBA" id="ARBA00004496"/>
    </source>
</evidence>
<gene>
    <name evidence="16" type="primary">POP2</name>
    <name evidence="16" type="ORF">H4219_002479</name>
</gene>
<dbReference type="Pfam" id="PF04857">
    <property type="entry name" value="CAF1"/>
    <property type="match status" value="2"/>
</dbReference>
<evidence type="ECO:0000256" key="12">
    <source>
        <dbReference type="ARBA" id="ARBA00023015"/>
    </source>
</evidence>
<evidence type="ECO:0000256" key="7">
    <source>
        <dbReference type="ARBA" id="ARBA00022722"/>
    </source>
</evidence>
<keyword evidence="12" id="KW-0805">Transcription regulation</keyword>
<evidence type="ECO:0000256" key="1">
    <source>
        <dbReference type="ARBA" id="ARBA00001663"/>
    </source>
</evidence>
<dbReference type="GO" id="GO:0046872">
    <property type="term" value="F:metal ion binding"/>
    <property type="evidence" value="ECO:0007669"/>
    <property type="project" value="UniProtKB-KW"/>
</dbReference>
<dbReference type="GO" id="GO:0005737">
    <property type="term" value="C:cytoplasm"/>
    <property type="evidence" value="ECO:0007669"/>
    <property type="project" value="UniProtKB-SubCell"/>
</dbReference>